<name>A0AAV9V3Z7_9PEZI</name>
<feature type="compositionally biased region" description="Polar residues" evidence="1">
    <location>
        <begin position="587"/>
        <end position="600"/>
    </location>
</feature>
<accession>A0AAV9V3Z7</accession>
<feature type="compositionally biased region" description="Polar residues" evidence="1">
    <location>
        <begin position="249"/>
        <end position="284"/>
    </location>
</feature>
<protein>
    <submittedName>
        <fullName evidence="2">Uncharacterized protein</fullName>
    </submittedName>
</protein>
<sequence>MIGSSRTAGSSPTTPCPPPPSTPTPTTPIVPASVSASRAPYIFSGARVSARISAQLVPSEVETAANSSLPSRPIGIFTSLDQPEVSSSPIQTPAIQAGSRLFLTNSQLAFSPRISPRSGSTSRPVWHSRQVDISSHEEFPTLAAVSQVKKPKRGFHKGKVERKDMEEDQQRIYIRENGGGGGGSSGVSIGAPGFNADMSEAEEETPKTLDINQASIKPHSVNTTSHHQLLSRPFSALLSQTFAFPLHPSSRTPPSSQTHSSSVNPSTPISNHLQTVNTASPYSNPRNSSLGIAVQVSQLASTPIHFRTRHLPLPAATNLQLHSSRASSSLLELPPTPTGARTSTPSIYRVESPQSQDKSQSESSGYFDLPTDPHSPPSKMSTEGRNKIRPRWSSSSEEVGRAMYNVLNNLNPLYLSDAFNKAARELGVKDPNSVLRASIVSRMDGIPDPHTLMWSGPCPAQTLFAEPVTPWEDFGPPNEQVFLSEEQLMKLDFAIHKLGPAGLRDTIEYVRYTCLRNLLAAWGEDDVNKIWRKYQTNGTNLFGGYPYSLSRKVQILMQHIEGAEQHITSQLNKRQFGSARGDAAGPSNRNPHGMTSSTDNKVQRTGRIQPKPKGRGAGKRSPGRKTTSPTAQTSTNVELSSESKSFVVVLQLGAIWNPEKYQWYVSSFEESEFAEMMRARHRVFEAGKAGKGIAQ</sequence>
<feature type="region of interest" description="Disordered" evidence="1">
    <location>
        <begin position="245"/>
        <end position="284"/>
    </location>
</feature>
<feature type="compositionally biased region" description="Pro residues" evidence="1">
    <location>
        <begin position="14"/>
        <end position="28"/>
    </location>
</feature>
<dbReference type="AlphaFoldDB" id="A0AAV9V3Z7"/>
<feature type="compositionally biased region" description="Polar residues" evidence="1">
    <location>
        <begin position="339"/>
        <end position="364"/>
    </location>
</feature>
<feature type="region of interest" description="Disordered" evidence="1">
    <location>
        <begin position="1"/>
        <end position="31"/>
    </location>
</feature>
<comment type="caution">
    <text evidence="2">The sequence shown here is derived from an EMBL/GenBank/DDBJ whole genome shotgun (WGS) entry which is preliminary data.</text>
</comment>
<dbReference type="Proteomes" id="UP001373714">
    <property type="component" value="Unassembled WGS sequence"/>
</dbReference>
<proteinExistence type="predicted"/>
<organism evidence="2 3">
    <name type="scientific">Orbilia blumenaviensis</name>
    <dbReference type="NCBI Taxonomy" id="1796055"/>
    <lineage>
        <taxon>Eukaryota</taxon>
        <taxon>Fungi</taxon>
        <taxon>Dikarya</taxon>
        <taxon>Ascomycota</taxon>
        <taxon>Pezizomycotina</taxon>
        <taxon>Orbiliomycetes</taxon>
        <taxon>Orbiliales</taxon>
        <taxon>Orbiliaceae</taxon>
        <taxon>Orbilia</taxon>
    </lineage>
</organism>
<reference evidence="2 3" key="1">
    <citation type="submission" date="2019-10" db="EMBL/GenBank/DDBJ databases">
        <authorList>
            <person name="Palmer J.M."/>
        </authorList>
    </citation>
    <scope>NUCLEOTIDE SEQUENCE [LARGE SCALE GENOMIC DNA]</scope>
    <source>
        <strain evidence="2 3">TWF730</strain>
    </source>
</reference>
<evidence type="ECO:0000313" key="3">
    <source>
        <dbReference type="Proteomes" id="UP001373714"/>
    </source>
</evidence>
<gene>
    <name evidence="2" type="ORF">TWF730_008751</name>
</gene>
<evidence type="ECO:0000313" key="2">
    <source>
        <dbReference type="EMBL" id="KAK6354344.1"/>
    </source>
</evidence>
<keyword evidence="3" id="KW-1185">Reference proteome</keyword>
<feature type="compositionally biased region" description="Basic residues" evidence="1">
    <location>
        <begin position="610"/>
        <end position="623"/>
    </location>
</feature>
<feature type="compositionally biased region" description="Polar residues" evidence="1">
    <location>
        <begin position="624"/>
        <end position="638"/>
    </location>
</feature>
<evidence type="ECO:0000256" key="1">
    <source>
        <dbReference type="SAM" id="MobiDB-lite"/>
    </source>
</evidence>
<dbReference type="EMBL" id="JAVHNS010000005">
    <property type="protein sequence ID" value="KAK6354344.1"/>
    <property type="molecule type" value="Genomic_DNA"/>
</dbReference>
<feature type="region of interest" description="Disordered" evidence="1">
    <location>
        <begin position="326"/>
        <end position="393"/>
    </location>
</feature>
<feature type="region of interest" description="Disordered" evidence="1">
    <location>
        <begin position="574"/>
        <end position="638"/>
    </location>
</feature>